<dbReference type="InterPro" id="IPR002201">
    <property type="entry name" value="Glyco_trans_9"/>
</dbReference>
<evidence type="ECO:0000256" key="2">
    <source>
        <dbReference type="ARBA" id="ARBA00022679"/>
    </source>
</evidence>
<dbReference type="EMBL" id="CP025704">
    <property type="protein sequence ID" value="AUN98555.1"/>
    <property type="molecule type" value="Genomic_DNA"/>
</dbReference>
<evidence type="ECO:0000313" key="3">
    <source>
        <dbReference type="EMBL" id="AUN98555.1"/>
    </source>
</evidence>
<dbReference type="Pfam" id="PF01075">
    <property type="entry name" value="Glyco_transf_9"/>
    <property type="match status" value="1"/>
</dbReference>
<dbReference type="PANTHER" id="PTHR30160">
    <property type="entry name" value="TETRAACYLDISACCHARIDE 4'-KINASE-RELATED"/>
    <property type="match status" value="1"/>
</dbReference>
<dbReference type="PANTHER" id="PTHR30160:SF15">
    <property type="entry name" value="GLYCOSYLTRANSFERASE HI_0523-RELATED"/>
    <property type="match status" value="1"/>
</dbReference>
<dbReference type="GO" id="GO:0009244">
    <property type="term" value="P:lipopolysaccharide core region biosynthetic process"/>
    <property type="evidence" value="ECO:0007669"/>
    <property type="project" value="TreeGrafter"/>
</dbReference>
<dbReference type="InterPro" id="IPR051199">
    <property type="entry name" value="LPS_LOS_Heptosyltrfase"/>
</dbReference>
<evidence type="ECO:0000256" key="1">
    <source>
        <dbReference type="ARBA" id="ARBA00022676"/>
    </source>
</evidence>
<proteinExistence type="predicted"/>
<dbReference type="RefSeq" id="WP_102243846.1">
    <property type="nucleotide sequence ID" value="NZ_CP025704.1"/>
</dbReference>
<dbReference type="GO" id="GO:0005829">
    <property type="term" value="C:cytosol"/>
    <property type="evidence" value="ECO:0007669"/>
    <property type="project" value="TreeGrafter"/>
</dbReference>
<dbReference type="CDD" id="cd03789">
    <property type="entry name" value="GT9_LPS_heptosyltransferase"/>
    <property type="match status" value="1"/>
</dbReference>
<organism evidence="3 4">
    <name type="scientific">Bacteriovorax stolpii</name>
    <name type="common">Bdellovibrio stolpii</name>
    <dbReference type="NCBI Taxonomy" id="960"/>
    <lineage>
        <taxon>Bacteria</taxon>
        <taxon>Pseudomonadati</taxon>
        <taxon>Bdellovibrionota</taxon>
        <taxon>Bacteriovoracia</taxon>
        <taxon>Bacteriovoracales</taxon>
        <taxon>Bacteriovoracaceae</taxon>
        <taxon>Bacteriovorax</taxon>
    </lineage>
</organism>
<evidence type="ECO:0000313" key="4">
    <source>
        <dbReference type="Proteomes" id="UP000235584"/>
    </source>
</evidence>
<dbReference type="AlphaFoldDB" id="A0A2K9NTY9"/>
<keyword evidence="4" id="KW-1185">Reference proteome</keyword>
<dbReference type="KEGG" id="bsto:C0V70_10665"/>
<gene>
    <name evidence="3" type="ORF">C0V70_10665</name>
</gene>
<name>A0A2K9NTY9_BACTC</name>
<protein>
    <submittedName>
        <fullName evidence="3">Uncharacterized protein</fullName>
    </submittedName>
</protein>
<reference evidence="3 4" key="1">
    <citation type="submission" date="2018-01" db="EMBL/GenBank/DDBJ databases">
        <title>Complete genome sequence of Bacteriovorax stolpii DSM12778.</title>
        <authorList>
            <person name="Tang B."/>
            <person name="Chang J."/>
        </authorList>
    </citation>
    <scope>NUCLEOTIDE SEQUENCE [LARGE SCALE GENOMIC DNA]</scope>
    <source>
        <strain evidence="3 4">DSM 12778</strain>
    </source>
</reference>
<accession>A0A2K9NTY9</accession>
<dbReference type="SUPFAM" id="SSF53756">
    <property type="entry name" value="UDP-Glycosyltransferase/glycogen phosphorylase"/>
    <property type="match status" value="1"/>
</dbReference>
<dbReference type="Gene3D" id="3.40.50.2000">
    <property type="entry name" value="Glycogen Phosphorylase B"/>
    <property type="match status" value="2"/>
</dbReference>
<keyword evidence="1" id="KW-0328">Glycosyltransferase</keyword>
<sequence length="364" mass="41928">MNVLINRSDAIGDSILTMSMAKMIKDKHPNAKVVFIISAKTADVFKDHPYVDAYKIYHRNARFYIKINEILKIFREVKPTHYFFVGGGYLPNFVAWLLMVPFRGGLKSRWHTYLFLNKGVRQKRSMVTMHEMEYNLNLLAPMGIDYNYQDKEKYAPEISMSEDEKREGMLDFYKDLEAEGKTTGLKMVFIHPGMTGHTLNWSPRNYGRLVLKLEQKFPEKFLFVISFTPSDDLYVKGMREILDQKENESLQNRIYYFNGVKKGLRHYMSILSQASLFVGPSTGTTHIAAVLGVPVVGLYSPIKIQSALRWGPLSKNSEKTRILVPDVICGEVKKCAERACPYFECMRKIEVEDVVKQATAIMEL</sequence>
<dbReference type="OrthoDB" id="9797795at2"/>
<keyword evidence="2" id="KW-0808">Transferase</keyword>
<dbReference type="GO" id="GO:0008713">
    <property type="term" value="F:ADP-heptose-lipopolysaccharide heptosyltransferase activity"/>
    <property type="evidence" value="ECO:0007669"/>
    <property type="project" value="TreeGrafter"/>
</dbReference>
<dbReference type="Proteomes" id="UP000235584">
    <property type="component" value="Chromosome"/>
</dbReference>